<dbReference type="Proteomes" id="UP000652761">
    <property type="component" value="Unassembled WGS sequence"/>
</dbReference>
<dbReference type="OrthoDB" id="1894539at2759"/>
<protein>
    <recommendedName>
        <fullName evidence="3">FAR1 domain-containing protein</fullName>
    </recommendedName>
</protein>
<comment type="caution">
    <text evidence="1">The sequence shown here is derived from an EMBL/GenBank/DDBJ whole genome shotgun (WGS) entry which is preliminary data.</text>
</comment>
<organism evidence="1 2">
    <name type="scientific">Colocasia esculenta</name>
    <name type="common">Wild taro</name>
    <name type="synonym">Arum esculentum</name>
    <dbReference type="NCBI Taxonomy" id="4460"/>
    <lineage>
        <taxon>Eukaryota</taxon>
        <taxon>Viridiplantae</taxon>
        <taxon>Streptophyta</taxon>
        <taxon>Embryophyta</taxon>
        <taxon>Tracheophyta</taxon>
        <taxon>Spermatophyta</taxon>
        <taxon>Magnoliopsida</taxon>
        <taxon>Liliopsida</taxon>
        <taxon>Araceae</taxon>
        <taxon>Aroideae</taxon>
        <taxon>Colocasieae</taxon>
        <taxon>Colocasia</taxon>
    </lineage>
</organism>
<sequence>MVQSQHGDHLVTHSQHEDHRVTHLPAANEAGQVVPPTFNWYNAHIYGRPVYHPFMNSVMVQPSIPFMSLLGACHATQVQTLPHACLNGEQGSNVADDQTAAPQSPQIIEEQPEAIDVPCNGMMFNSITEAHKFYIKYAKHEGFGISITDSRMKKGICIYKKFSCHRSGQPKQRKDAST</sequence>
<evidence type="ECO:0008006" key="3">
    <source>
        <dbReference type="Google" id="ProtNLM"/>
    </source>
</evidence>
<keyword evidence="2" id="KW-1185">Reference proteome</keyword>
<accession>A0A843UAL2</accession>
<dbReference type="PANTHER" id="PTHR46328">
    <property type="entry name" value="FAR-RED IMPAIRED RESPONSIVE (FAR1) FAMILY PROTEIN-RELATED"/>
    <property type="match status" value="1"/>
</dbReference>
<proteinExistence type="predicted"/>
<reference evidence="1" key="1">
    <citation type="submission" date="2017-07" db="EMBL/GenBank/DDBJ databases">
        <title>Taro Niue Genome Assembly and Annotation.</title>
        <authorList>
            <person name="Atibalentja N."/>
            <person name="Keating K."/>
            <person name="Fields C.J."/>
        </authorList>
    </citation>
    <scope>NUCLEOTIDE SEQUENCE</scope>
    <source>
        <strain evidence="1">Niue_2</strain>
        <tissue evidence="1">Leaf</tissue>
    </source>
</reference>
<gene>
    <name evidence="1" type="ORF">Taro_011594</name>
</gene>
<dbReference type="AlphaFoldDB" id="A0A843UAL2"/>
<dbReference type="EMBL" id="NMUH01000437">
    <property type="protein sequence ID" value="MQL79157.1"/>
    <property type="molecule type" value="Genomic_DNA"/>
</dbReference>
<name>A0A843UAL2_COLES</name>
<evidence type="ECO:0000313" key="2">
    <source>
        <dbReference type="Proteomes" id="UP000652761"/>
    </source>
</evidence>
<evidence type="ECO:0000313" key="1">
    <source>
        <dbReference type="EMBL" id="MQL79157.1"/>
    </source>
</evidence>